<evidence type="ECO:0000256" key="2">
    <source>
        <dbReference type="ARBA" id="ARBA00022679"/>
    </source>
</evidence>
<gene>
    <name evidence="6" type="ORF">FH972_023533</name>
</gene>
<sequence length="1176" mass="130179">MGRKDFLADLAIAKATPFPNLSAVQSGSDSSEILAQYQAPDNGPSGSIILLILESSQYPKSHQWSIFAGDDTHSSVLHAISTASTLPELASHTAVSSILHTLSVHITQSLTARAQGMIVNDEAQTLVSPPSSDYESDDYDLDDEPVGLVGGNYNMSSNIPKIRLIDDMRAAKSAGFRVAHLGSLQESGLARVVSISCRISKLALSEEAMQAWAIAPTQYLILLLHFPFGYESFNSALDLDQSAASQRIQMCVCMSTEYRPASLDEALGAFKSFGSTGKNGATSNPVRLQESFLSRPLYELLNGRFLPILKYRIRFLLDWDQAEQCFIDLQNQSTSHVSIEHENFVDHVKSSATSGSRAYDLSSLVAGDQLRDAGNDWSLPLIAMQFTLRHFVRCTDFCLVCFRPMEEQFTAIKPYVCDRPLCLYQYMSLGFGPNIEHEVINFPYVVDTLVSFCHSGATGGALRDYPQGINLQVPDPKVCFKSLRRASALFETSEDFTPSAPTMDDDAQPSFFQAIFDPNLRQLTFTASSFSIEYSKACSLRQSDWLFIEGFVSTTSEDESERVGFHCRVHDKLSFPDVIVSIPLHGISKTTENVHACVLVGNPQAVQVHPWQTKFDDIENLSEKGLIIQFLIDLLPSVHDMRKYILGGAGRTLATWTDQISGASLGLLRWIIASNRSCIIPVDHLESRGDEILTFKLSKGEHRVQGMEGWMQFRIAMGSPDKERKFIKSIREVSAHKPFPTLFAWHGSSTANWHSIIRNGLDFSKTAHGRAYGHGCYHAKDLQTSMTYSARSINIGWSNSELKMSSAIALSEIVNSPSDFVSSSPFYVIAQTEWIQTRYLFIRPAVPTKFDEISQPDGLLAQDPMATAKGLISPVKLPSSAISYARNVSIGKLQTAEPAKKKRKLDFGPHFDVLDAGLEGDVDDTASMTTVDEDREFLLEVDGGPMTPVPNTHVLENVSPFELLPLRHVPVMPLPSYATSTASKWLQREYMALLNTQAEHLRNGTIQEAGWYLDEEHLCSTDNIYQWVIGLHSFSLDIPLGQDMKLLKVNSIVVELRFSDKFPFSPPFVRVIRPRFLDFQNGGGGHITAGGSICTELLTSEGWMPGYTIESVLLQIRLGMTSVEPRPARLLGAISPSPLNNGQYGVQEALAAYVRACRVHGWAVPKDLNEMMRNAT</sequence>
<dbReference type="Proteomes" id="UP000327013">
    <property type="component" value="Unassembled WGS sequence"/>
</dbReference>
<dbReference type="GO" id="GO:0003950">
    <property type="term" value="F:NAD+ poly-ADP-ribosyltransferase activity"/>
    <property type="evidence" value="ECO:0007669"/>
    <property type="project" value="InterPro"/>
</dbReference>
<dbReference type="SUPFAM" id="SSF54495">
    <property type="entry name" value="UBC-like"/>
    <property type="match status" value="1"/>
</dbReference>
<dbReference type="OrthoDB" id="1907151at2759"/>
<organism evidence="6 7">
    <name type="scientific">Carpinus fangiana</name>
    <dbReference type="NCBI Taxonomy" id="176857"/>
    <lineage>
        <taxon>Eukaryota</taxon>
        <taxon>Viridiplantae</taxon>
        <taxon>Streptophyta</taxon>
        <taxon>Embryophyta</taxon>
        <taxon>Tracheophyta</taxon>
        <taxon>Spermatophyta</taxon>
        <taxon>Magnoliopsida</taxon>
        <taxon>eudicotyledons</taxon>
        <taxon>Gunneridae</taxon>
        <taxon>Pentapetalae</taxon>
        <taxon>rosids</taxon>
        <taxon>fabids</taxon>
        <taxon>Fagales</taxon>
        <taxon>Betulaceae</taxon>
        <taxon>Carpinus</taxon>
    </lineage>
</organism>
<evidence type="ECO:0000256" key="3">
    <source>
        <dbReference type="ARBA" id="ARBA00022695"/>
    </source>
</evidence>
<dbReference type="InterPro" id="IPR000608">
    <property type="entry name" value="UBC"/>
</dbReference>
<dbReference type="InterPro" id="IPR012317">
    <property type="entry name" value="Poly(ADP-ribose)pol_cat_dom"/>
</dbReference>
<feature type="domain" description="UBC core" evidence="5">
    <location>
        <begin position="981"/>
        <end position="1163"/>
    </location>
</feature>
<proteinExistence type="predicted"/>
<keyword evidence="1" id="KW-0328">Glycosyltransferase</keyword>
<evidence type="ECO:0000313" key="6">
    <source>
        <dbReference type="EMBL" id="KAB8349507.1"/>
    </source>
</evidence>
<comment type="caution">
    <text evidence="6">The sequence shown here is derived from an EMBL/GenBank/DDBJ whole genome shotgun (WGS) entry which is preliminary data.</text>
</comment>
<dbReference type="InterPro" id="IPR016135">
    <property type="entry name" value="UBQ-conjugating_enzyme/RWD"/>
</dbReference>
<dbReference type="EMBL" id="VIBQ01000014">
    <property type="protein sequence ID" value="KAB8349507.1"/>
    <property type="molecule type" value="Genomic_DNA"/>
</dbReference>
<dbReference type="Gene3D" id="3.10.110.10">
    <property type="entry name" value="Ubiquitin Conjugating Enzyme"/>
    <property type="match status" value="1"/>
</dbReference>
<keyword evidence="3" id="KW-0548">Nucleotidyltransferase</keyword>
<name>A0A5N6KVQ0_9ROSI</name>
<reference evidence="6 7" key="1">
    <citation type="submission" date="2019-06" db="EMBL/GenBank/DDBJ databases">
        <title>A chromosomal-level reference genome of Carpinus fangiana (Coryloideae, Betulaceae).</title>
        <authorList>
            <person name="Yang X."/>
            <person name="Wang Z."/>
            <person name="Zhang L."/>
            <person name="Hao G."/>
            <person name="Liu J."/>
            <person name="Yang Y."/>
        </authorList>
    </citation>
    <scope>NUCLEOTIDE SEQUENCE [LARGE SCALE GENOMIC DNA]</scope>
    <source>
        <strain evidence="6">Cfa_2016G</strain>
        <tissue evidence="6">Leaf</tissue>
    </source>
</reference>
<dbReference type="PANTHER" id="PTHR21328">
    <property type="entry name" value="POLY ADP-RIBOSE POLYMERASE FAMILY, MEMBER PARP"/>
    <property type="match status" value="1"/>
</dbReference>
<protein>
    <recommendedName>
        <fullName evidence="5">UBC core domain-containing protein</fullName>
    </recommendedName>
</protein>
<dbReference type="Pfam" id="PF00644">
    <property type="entry name" value="PARP"/>
    <property type="match status" value="1"/>
</dbReference>
<dbReference type="InterPro" id="IPR051838">
    <property type="entry name" value="ARTD_PARP"/>
</dbReference>
<dbReference type="SUPFAM" id="SSF56399">
    <property type="entry name" value="ADP-ribosylation"/>
    <property type="match status" value="1"/>
</dbReference>
<evidence type="ECO:0000313" key="7">
    <source>
        <dbReference type="Proteomes" id="UP000327013"/>
    </source>
</evidence>
<accession>A0A5N6KVQ0</accession>
<evidence type="ECO:0000256" key="1">
    <source>
        <dbReference type="ARBA" id="ARBA00022676"/>
    </source>
</evidence>
<keyword evidence="7" id="KW-1185">Reference proteome</keyword>
<dbReference type="AlphaFoldDB" id="A0A5N6KVQ0"/>
<dbReference type="Gene3D" id="3.90.228.10">
    <property type="match status" value="1"/>
</dbReference>
<evidence type="ECO:0000259" key="5">
    <source>
        <dbReference type="PROSITE" id="PS50127"/>
    </source>
</evidence>
<dbReference type="GO" id="GO:0016779">
    <property type="term" value="F:nucleotidyltransferase activity"/>
    <property type="evidence" value="ECO:0007669"/>
    <property type="project" value="UniProtKB-KW"/>
</dbReference>
<dbReference type="CDD" id="cd23802">
    <property type="entry name" value="UBCc_UBE2Q"/>
    <property type="match status" value="1"/>
</dbReference>
<keyword evidence="2" id="KW-0808">Transferase</keyword>
<dbReference type="PROSITE" id="PS50127">
    <property type="entry name" value="UBC_2"/>
    <property type="match status" value="1"/>
</dbReference>
<evidence type="ECO:0000256" key="4">
    <source>
        <dbReference type="ARBA" id="ARBA00023027"/>
    </source>
</evidence>
<dbReference type="SMART" id="SM00212">
    <property type="entry name" value="UBCc"/>
    <property type="match status" value="1"/>
</dbReference>
<keyword evidence="4" id="KW-0520">NAD</keyword>